<proteinExistence type="predicted"/>
<dbReference type="SMART" id="SM00422">
    <property type="entry name" value="HTH_MERR"/>
    <property type="match status" value="1"/>
</dbReference>
<evidence type="ECO:0000259" key="5">
    <source>
        <dbReference type="PROSITE" id="PS50937"/>
    </source>
</evidence>
<evidence type="ECO:0000256" key="1">
    <source>
        <dbReference type="ARBA" id="ARBA00022491"/>
    </source>
</evidence>
<keyword evidence="7" id="KW-1185">Reference proteome</keyword>
<keyword evidence="1" id="KW-0678">Repressor</keyword>
<keyword evidence="3" id="KW-0238">DNA-binding</keyword>
<dbReference type="PANTHER" id="PTHR30204:SF69">
    <property type="entry name" value="MERR-FAMILY TRANSCRIPTIONAL REGULATOR"/>
    <property type="match status" value="1"/>
</dbReference>
<dbReference type="Pfam" id="PF13411">
    <property type="entry name" value="MerR_1"/>
    <property type="match status" value="1"/>
</dbReference>
<dbReference type="Proteomes" id="UP001597138">
    <property type="component" value="Unassembled WGS sequence"/>
</dbReference>
<dbReference type="PANTHER" id="PTHR30204">
    <property type="entry name" value="REDOX-CYCLING DRUG-SENSING TRANSCRIPTIONAL ACTIVATOR SOXR"/>
    <property type="match status" value="1"/>
</dbReference>
<evidence type="ECO:0000256" key="2">
    <source>
        <dbReference type="ARBA" id="ARBA00023015"/>
    </source>
</evidence>
<dbReference type="InterPro" id="IPR047057">
    <property type="entry name" value="MerR_fam"/>
</dbReference>
<accession>A0ABW4H8L8</accession>
<dbReference type="SUPFAM" id="SSF46955">
    <property type="entry name" value="Putative DNA-binding domain"/>
    <property type="match status" value="1"/>
</dbReference>
<dbReference type="RefSeq" id="WP_379815926.1">
    <property type="nucleotide sequence ID" value="NZ_JBHUDZ010000002.1"/>
</dbReference>
<dbReference type="EMBL" id="JBHUDZ010000002">
    <property type="protein sequence ID" value="MFD1601470.1"/>
    <property type="molecule type" value="Genomic_DNA"/>
</dbReference>
<dbReference type="InterPro" id="IPR000551">
    <property type="entry name" value="MerR-type_HTH_dom"/>
</dbReference>
<evidence type="ECO:0000256" key="3">
    <source>
        <dbReference type="ARBA" id="ARBA00023125"/>
    </source>
</evidence>
<organism evidence="6 7">
    <name type="scientific">Flavobacterium artemisiae</name>
    <dbReference type="NCBI Taxonomy" id="2126556"/>
    <lineage>
        <taxon>Bacteria</taxon>
        <taxon>Pseudomonadati</taxon>
        <taxon>Bacteroidota</taxon>
        <taxon>Flavobacteriia</taxon>
        <taxon>Flavobacteriales</taxon>
        <taxon>Flavobacteriaceae</taxon>
        <taxon>Flavobacterium</taxon>
    </lineage>
</organism>
<comment type="caution">
    <text evidence="6">The sequence shown here is derived from an EMBL/GenBank/DDBJ whole genome shotgun (WGS) entry which is preliminary data.</text>
</comment>
<dbReference type="Gene3D" id="1.10.1660.10">
    <property type="match status" value="1"/>
</dbReference>
<dbReference type="InterPro" id="IPR009061">
    <property type="entry name" value="DNA-bd_dom_put_sf"/>
</dbReference>
<name>A0ABW4H8L8_9FLAO</name>
<keyword evidence="4" id="KW-0804">Transcription</keyword>
<evidence type="ECO:0000313" key="6">
    <source>
        <dbReference type="EMBL" id="MFD1601470.1"/>
    </source>
</evidence>
<evidence type="ECO:0000256" key="4">
    <source>
        <dbReference type="ARBA" id="ARBA00023163"/>
    </source>
</evidence>
<dbReference type="PROSITE" id="PS50937">
    <property type="entry name" value="HTH_MERR_2"/>
    <property type="match status" value="1"/>
</dbReference>
<feature type="domain" description="HTH merR-type" evidence="5">
    <location>
        <begin position="1"/>
        <end position="72"/>
    </location>
</feature>
<gene>
    <name evidence="6" type="ORF">ACFSC2_01830</name>
</gene>
<sequence>MLINELSKKTGLSIHTIRYYENLGMIEGLSNEKVKSNNYKDYNDNVVERLEIIIEAKEVGFTLAEIKKILTAWFESVDSKPETLELFQSKIKEIDDKMKYFKQTKKLLEKVCEKLQNDES</sequence>
<keyword evidence="2" id="KW-0805">Transcription regulation</keyword>
<evidence type="ECO:0000313" key="7">
    <source>
        <dbReference type="Proteomes" id="UP001597138"/>
    </source>
</evidence>
<reference evidence="7" key="1">
    <citation type="journal article" date="2019" name="Int. J. Syst. Evol. Microbiol.">
        <title>The Global Catalogue of Microorganisms (GCM) 10K type strain sequencing project: providing services to taxonomists for standard genome sequencing and annotation.</title>
        <authorList>
            <consortium name="The Broad Institute Genomics Platform"/>
            <consortium name="The Broad Institute Genome Sequencing Center for Infectious Disease"/>
            <person name="Wu L."/>
            <person name="Ma J."/>
        </authorList>
    </citation>
    <scope>NUCLEOTIDE SEQUENCE [LARGE SCALE GENOMIC DNA]</scope>
    <source>
        <strain evidence="7">CCUG 70865</strain>
    </source>
</reference>
<protein>
    <submittedName>
        <fullName evidence="6">MerR family transcriptional regulator</fullName>
    </submittedName>
</protein>